<proteinExistence type="predicted"/>
<reference evidence="2" key="1">
    <citation type="submission" date="2021-04" db="EMBL/GenBank/DDBJ databases">
        <title>Pseudonocardia sp. nov., isolated from sandy soil of mangrove forest.</title>
        <authorList>
            <person name="Zan Z."/>
            <person name="Huang R."/>
            <person name="Liu W."/>
        </authorList>
    </citation>
    <scope>NUCLEOTIDE SEQUENCE</scope>
    <source>
        <strain evidence="2">S2-4</strain>
    </source>
</reference>
<accession>A0ABT1A5R7</accession>
<feature type="domain" description="Mycothiol-dependent maleylpyruvate isomerase metal-binding" evidence="1">
    <location>
        <begin position="4"/>
        <end position="126"/>
    </location>
</feature>
<dbReference type="InterPro" id="IPR036527">
    <property type="entry name" value="SCP2_sterol-bd_dom_sf"/>
</dbReference>
<evidence type="ECO:0000313" key="3">
    <source>
        <dbReference type="Proteomes" id="UP001165283"/>
    </source>
</evidence>
<dbReference type="SUPFAM" id="SSF55718">
    <property type="entry name" value="SCP-like"/>
    <property type="match status" value="1"/>
</dbReference>
<comment type="caution">
    <text evidence="2">The sequence shown here is derived from an EMBL/GenBank/DDBJ whole genome shotgun (WGS) entry which is preliminary data.</text>
</comment>
<organism evidence="2 3">
    <name type="scientific">Pseudonocardia humida</name>
    <dbReference type="NCBI Taxonomy" id="2800819"/>
    <lineage>
        <taxon>Bacteria</taxon>
        <taxon>Bacillati</taxon>
        <taxon>Actinomycetota</taxon>
        <taxon>Actinomycetes</taxon>
        <taxon>Pseudonocardiales</taxon>
        <taxon>Pseudonocardiaceae</taxon>
        <taxon>Pseudonocardia</taxon>
    </lineage>
</organism>
<dbReference type="NCBIfam" id="TIGR03083">
    <property type="entry name" value="maleylpyruvate isomerase family mycothiol-dependent enzyme"/>
    <property type="match status" value="1"/>
</dbReference>
<dbReference type="SUPFAM" id="SSF109854">
    <property type="entry name" value="DinB/YfiT-like putative metalloenzymes"/>
    <property type="match status" value="1"/>
</dbReference>
<sequence>MTRMADAAFAAPSLLPGWSRAHVLTHVARNADAMINLLDWARTGVPSPAYASREQRDHDIEVGARRDPSAIRDDVVDSSDRLAVAVRGMPEQAWTERVGGNGPHAMPASDIPWLRAREMWVHSVDLDVGASLADAPAPMLVAVLDDAARSIGASPHCPPMELVATDLGRRWSVGGAGTGDGPELAPAVDAISADDVRRVAVNGTTVQLATWLLGRSKGRELRTGDGSPLPTPPRWL</sequence>
<dbReference type="InterPro" id="IPR024344">
    <property type="entry name" value="MDMPI_metal-binding"/>
</dbReference>
<dbReference type="Proteomes" id="UP001165283">
    <property type="component" value="Unassembled WGS sequence"/>
</dbReference>
<dbReference type="GO" id="GO:0016853">
    <property type="term" value="F:isomerase activity"/>
    <property type="evidence" value="ECO:0007669"/>
    <property type="project" value="UniProtKB-KW"/>
</dbReference>
<gene>
    <name evidence="2" type="ORF">KDL28_25200</name>
</gene>
<dbReference type="InterPro" id="IPR034660">
    <property type="entry name" value="DinB/YfiT-like"/>
</dbReference>
<keyword evidence="3" id="KW-1185">Reference proteome</keyword>
<name>A0ABT1A5R7_9PSEU</name>
<evidence type="ECO:0000313" key="2">
    <source>
        <dbReference type="EMBL" id="MCO1658366.1"/>
    </source>
</evidence>
<dbReference type="Gene3D" id="3.30.1050.20">
    <property type="match status" value="1"/>
</dbReference>
<dbReference type="Gene3D" id="1.20.120.450">
    <property type="entry name" value="dinb family like domain"/>
    <property type="match status" value="1"/>
</dbReference>
<dbReference type="Pfam" id="PF11716">
    <property type="entry name" value="MDMPI_N"/>
    <property type="match status" value="1"/>
</dbReference>
<keyword evidence="2" id="KW-0413">Isomerase</keyword>
<evidence type="ECO:0000259" key="1">
    <source>
        <dbReference type="Pfam" id="PF11716"/>
    </source>
</evidence>
<dbReference type="EMBL" id="JAGSOV010000054">
    <property type="protein sequence ID" value="MCO1658366.1"/>
    <property type="molecule type" value="Genomic_DNA"/>
</dbReference>
<protein>
    <submittedName>
        <fullName evidence="2">Maleylpyruvate isomerase family mycothiol-dependent enzyme</fullName>
    </submittedName>
</protein>
<dbReference type="InterPro" id="IPR017517">
    <property type="entry name" value="Maleyloyr_isom"/>
</dbReference>